<dbReference type="Gene3D" id="1.20.1250.20">
    <property type="entry name" value="MFS general substrate transporter like domains"/>
    <property type="match status" value="1"/>
</dbReference>
<keyword evidence="3 7" id="KW-0812">Transmembrane</keyword>
<dbReference type="InterPro" id="IPR020846">
    <property type="entry name" value="MFS_dom"/>
</dbReference>
<feature type="transmembrane region" description="Helical" evidence="7">
    <location>
        <begin position="295"/>
        <end position="317"/>
    </location>
</feature>
<dbReference type="CDD" id="cd17473">
    <property type="entry name" value="MFS_arabinose_efflux_permease_like"/>
    <property type="match status" value="1"/>
</dbReference>
<dbReference type="AlphaFoldDB" id="A0A928VIH2"/>
<feature type="transmembrane region" description="Helical" evidence="7">
    <location>
        <begin position="73"/>
        <end position="92"/>
    </location>
</feature>
<feature type="transmembrane region" description="Helical" evidence="7">
    <location>
        <begin position="241"/>
        <end position="259"/>
    </location>
</feature>
<evidence type="ECO:0000256" key="2">
    <source>
        <dbReference type="ARBA" id="ARBA00022448"/>
    </source>
</evidence>
<dbReference type="SUPFAM" id="SSF103473">
    <property type="entry name" value="MFS general substrate transporter"/>
    <property type="match status" value="1"/>
</dbReference>
<dbReference type="PANTHER" id="PTHR23501:SF191">
    <property type="entry name" value="VACUOLAR BASIC AMINO ACID TRANSPORTER 4"/>
    <property type="match status" value="1"/>
</dbReference>
<feature type="transmembrane region" description="Helical" evidence="7">
    <location>
        <begin position="271"/>
        <end position="289"/>
    </location>
</feature>
<dbReference type="Pfam" id="PF07690">
    <property type="entry name" value="MFS_1"/>
    <property type="match status" value="2"/>
</dbReference>
<feature type="transmembrane region" description="Helical" evidence="7">
    <location>
        <begin position="329"/>
        <end position="347"/>
    </location>
</feature>
<dbReference type="EMBL" id="JADEXQ010000012">
    <property type="protein sequence ID" value="MBE9029211.1"/>
    <property type="molecule type" value="Genomic_DNA"/>
</dbReference>
<accession>A0A928VIH2</accession>
<feature type="transmembrane region" description="Helical" evidence="7">
    <location>
        <begin position="163"/>
        <end position="179"/>
    </location>
</feature>
<dbReference type="InterPro" id="IPR011701">
    <property type="entry name" value="MFS"/>
</dbReference>
<dbReference type="RefSeq" id="WP_264324031.1">
    <property type="nucleotide sequence ID" value="NZ_JADEXQ010000012.1"/>
</dbReference>
<evidence type="ECO:0000256" key="6">
    <source>
        <dbReference type="ARBA" id="ARBA00044273"/>
    </source>
</evidence>
<feature type="transmembrane region" description="Helical" evidence="7">
    <location>
        <begin position="104"/>
        <end position="125"/>
    </location>
</feature>
<dbReference type="InterPro" id="IPR036259">
    <property type="entry name" value="MFS_trans_sf"/>
</dbReference>
<keyword evidence="2" id="KW-0813">Transport</keyword>
<dbReference type="GO" id="GO:0005886">
    <property type="term" value="C:plasma membrane"/>
    <property type="evidence" value="ECO:0007669"/>
    <property type="project" value="UniProtKB-SubCell"/>
</dbReference>
<feature type="transmembrane region" description="Helical" evidence="7">
    <location>
        <begin position="359"/>
        <end position="381"/>
    </location>
</feature>
<keyword evidence="5 7" id="KW-0472">Membrane</keyword>
<evidence type="ECO:0000256" key="3">
    <source>
        <dbReference type="ARBA" id="ARBA00022692"/>
    </source>
</evidence>
<sequence length="393" mass="41735">MLKLITLLLTSSMTVMAGATIAPALPKIQEFFAIPADSPEAIKVKLLLTIPALFTAIGGILSGIIIDRLGRKWPLVIAVLVYGIAGCSGLILNDLTPMLIGRAFLGLSVAMITTTSAALIADYFHGPERTRIMGIQAAAMGMGGVLFLLLGGAVATYSWRFPFLIYLLAFIILPLVLQLEEPDRSQSPHFDIAEPDNQSLPVVTIGIVYALTFITMMIFYMVPVQLPFYIQSAGFGGSWEAGVAIAICTLASAGASLLYAQLKANLSFGKVLMCLFFLLASGYGVLSHAPTYEILVLGLILAGSGLGFVLPNMNVWLNAKSPPSLRGKVLGGLTTCIFLGQFCSPLIVQPIAQQVGLQYSYTIGAGVLFFIGLLIASKLVLTSPSVTPKAHLH</sequence>
<gene>
    <name evidence="10" type="ORF">IQ266_05470</name>
</gene>
<dbReference type="PROSITE" id="PS00216">
    <property type="entry name" value="SUGAR_TRANSPORT_1"/>
    <property type="match status" value="1"/>
</dbReference>
<dbReference type="PANTHER" id="PTHR23501">
    <property type="entry name" value="MAJOR FACILITATOR SUPERFAMILY"/>
    <property type="match status" value="1"/>
</dbReference>
<evidence type="ECO:0000259" key="9">
    <source>
        <dbReference type="PROSITE" id="PS50850"/>
    </source>
</evidence>
<evidence type="ECO:0000313" key="11">
    <source>
        <dbReference type="Proteomes" id="UP000625316"/>
    </source>
</evidence>
<dbReference type="InterPro" id="IPR005829">
    <property type="entry name" value="Sugar_transporter_CS"/>
</dbReference>
<feature type="chain" id="PRO_5037565976" description="MFS-type drug efflux transporter P55" evidence="8">
    <location>
        <begin position="18"/>
        <end position="393"/>
    </location>
</feature>
<evidence type="ECO:0000256" key="1">
    <source>
        <dbReference type="ARBA" id="ARBA00004651"/>
    </source>
</evidence>
<evidence type="ECO:0000256" key="8">
    <source>
        <dbReference type="SAM" id="SignalP"/>
    </source>
</evidence>
<evidence type="ECO:0000256" key="5">
    <source>
        <dbReference type="ARBA" id="ARBA00023136"/>
    </source>
</evidence>
<feature type="transmembrane region" description="Helical" evidence="7">
    <location>
        <begin position="137"/>
        <end position="157"/>
    </location>
</feature>
<feature type="domain" description="Major facilitator superfamily (MFS) profile" evidence="9">
    <location>
        <begin position="1"/>
        <end position="384"/>
    </location>
</feature>
<feature type="transmembrane region" description="Helical" evidence="7">
    <location>
        <begin position="200"/>
        <end position="221"/>
    </location>
</feature>
<feature type="signal peptide" evidence="8">
    <location>
        <begin position="1"/>
        <end position="17"/>
    </location>
</feature>
<keyword evidence="11" id="KW-1185">Reference proteome</keyword>
<dbReference type="GO" id="GO:0022857">
    <property type="term" value="F:transmembrane transporter activity"/>
    <property type="evidence" value="ECO:0007669"/>
    <property type="project" value="InterPro"/>
</dbReference>
<reference evidence="10" key="1">
    <citation type="submission" date="2020-10" db="EMBL/GenBank/DDBJ databases">
        <authorList>
            <person name="Castelo-Branco R."/>
            <person name="Eusebio N."/>
            <person name="Adriana R."/>
            <person name="Vieira A."/>
            <person name="Brugerolle De Fraissinette N."/>
            <person name="Rezende De Castro R."/>
            <person name="Schneider M.P."/>
            <person name="Vasconcelos V."/>
            <person name="Leao P.N."/>
        </authorList>
    </citation>
    <scope>NUCLEOTIDE SEQUENCE</scope>
    <source>
        <strain evidence="10">LEGE 11480</strain>
    </source>
</reference>
<feature type="transmembrane region" description="Helical" evidence="7">
    <location>
        <begin position="48"/>
        <end position="66"/>
    </location>
</feature>
<evidence type="ECO:0000256" key="4">
    <source>
        <dbReference type="ARBA" id="ARBA00022989"/>
    </source>
</evidence>
<proteinExistence type="predicted"/>
<dbReference type="Proteomes" id="UP000625316">
    <property type="component" value="Unassembled WGS sequence"/>
</dbReference>
<comment type="caution">
    <text evidence="10">The sequence shown here is derived from an EMBL/GenBank/DDBJ whole genome shotgun (WGS) entry which is preliminary data.</text>
</comment>
<comment type="subcellular location">
    <subcellularLocation>
        <location evidence="1">Cell membrane</location>
        <topology evidence="1">Multi-pass membrane protein</topology>
    </subcellularLocation>
</comment>
<dbReference type="PROSITE" id="PS50850">
    <property type="entry name" value="MFS"/>
    <property type="match status" value="1"/>
</dbReference>
<protein>
    <recommendedName>
        <fullName evidence="6">MFS-type drug efflux transporter P55</fullName>
    </recommendedName>
</protein>
<organism evidence="10 11">
    <name type="scientific">Romeriopsis navalis LEGE 11480</name>
    <dbReference type="NCBI Taxonomy" id="2777977"/>
    <lineage>
        <taxon>Bacteria</taxon>
        <taxon>Bacillati</taxon>
        <taxon>Cyanobacteriota</taxon>
        <taxon>Cyanophyceae</taxon>
        <taxon>Leptolyngbyales</taxon>
        <taxon>Leptolyngbyaceae</taxon>
        <taxon>Romeriopsis</taxon>
        <taxon>Romeriopsis navalis</taxon>
    </lineage>
</organism>
<name>A0A928VIH2_9CYAN</name>
<keyword evidence="8" id="KW-0732">Signal</keyword>
<keyword evidence="4 7" id="KW-1133">Transmembrane helix</keyword>
<evidence type="ECO:0000256" key="7">
    <source>
        <dbReference type="SAM" id="Phobius"/>
    </source>
</evidence>
<evidence type="ECO:0000313" key="10">
    <source>
        <dbReference type="EMBL" id="MBE9029211.1"/>
    </source>
</evidence>